<proteinExistence type="predicted"/>
<dbReference type="PANTHER" id="PTHR46223">
    <property type="entry name" value="HISTONE-LYSINE N-METHYLTRANSFERASE SUV39H"/>
    <property type="match status" value="1"/>
</dbReference>
<accession>A0A0J6FGG8</accession>
<dbReference type="Pfam" id="PF05033">
    <property type="entry name" value="Pre-SET"/>
    <property type="match status" value="1"/>
</dbReference>
<reference evidence="13" key="2">
    <citation type="journal article" date="2009" name="Genome Res.">
        <title>Comparative genomic analyses of the human fungal pathogens Coccidioides and their relatives.</title>
        <authorList>
            <person name="Sharpton T.J."/>
            <person name="Stajich J.E."/>
            <person name="Rounsley S.D."/>
            <person name="Gardner M.J."/>
            <person name="Wortman J.R."/>
            <person name="Jordar V.S."/>
            <person name="Maiti R."/>
            <person name="Kodira C.D."/>
            <person name="Neafsey D.E."/>
            <person name="Zeng Q."/>
            <person name="Hung C.-Y."/>
            <person name="McMahan C."/>
            <person name="Muszewska A."/>
            <person name="Grynberg M."/>
            <person name="Mandel M.A."/>
            <person name="Kellner E.M."/>
            <person name="Barker B.M."/>
            <person name="Galgiani J.N."/>
            <person name="Orbach M.J."/>
            <person name="Kirkland T.N."/>
            <person name="Cole G.T."/>
            <person name="Henn M.R."/>
            <person name="Birren B.W."/>
            <person name="Taylor J.W."/>
        </authorList>
    </citation>
    <scope>NUCLEOTIDE SEQUENCE [LARGE SCALE GENOMIC DNA]</scope>
    <source>
        <strain evidence="13">RMSCC 3488</strain>
    </source>
</reference>
<evidence type="ECO:0000259" key="11">
    <source>
        <dbReference type="PROSITE" id="PS50868"/>
    </source>
</evidence>
<feature type="domain" description="Post-SET" evidence="11">
    <location>
        <begin position="420"/>
        <end position="436"/>
    </location>
</feature>
<dbReference type="Pfam" id="PF00856">
    <property type="entry name" value="SET"/>
    <property type="match status" value="1"/>
</dbReference>
<keyword evidence="4 12" id="KW-0808">Transferase</keyword>
<dbReference type="SMART" id="SM00317">
    <property type="entry name" value="SET"/>
    <property type="match status" value="1"/>
</dbReference>
<feature type="region of interest" description="Disordered" evidence="8">
    <location>
        <begin position="78"/>
        <end position="104"/>
    </location>
</feature>
<dbReference type="InterPro" id="IPR001214">
    <property type="entry name" value="SET_dom"/>
</dbReference>
<dbReference type="Proteomes" id="UP000054567">
    <property type="component" value="Unassembled WGS sequence"/>
</dbReference>
<keyword evidence="2" id="KW-0158">Chromosome</keyword>
<keyword evidence="7" id="KW-0862">Zinc</keyword>
<dbReference type="InterPro" id="IPR007728">
    <property type="entry name" value="Pre-SET_dom"/>
</dbReference>
<evidence type="ECO:0000256" key="7">
    <source>
        <dbReference type="ARBA" id="ARBA00022833"/>
    </source>
</evidence>
<sequence>MVIDLTADTTSEEEQTSYPFKAIGTSLRTSQLLLTAFTQPGERNITNGKRELFAPKQTRESLLELDIAAARFSSSETESFCSTQKRRRDEEDSPASSLPPHHGLSQHYLVNDVQRCMSVMYMKAKEGKRSATKLPRATRTFRPGKPANHTALDLQNLYIEKLLSIDGPPVYFACNRATRDVDFNFEFVSCYKMHKGVTPVDASFHAGCSCFAEKCDLNICTCPSQEEGSDQRIVPYKVGDNGAVVLREDFMERMSMIYECSMLCSCSSTCMNRVVERGRRVRLEIFETRNRGFGLRSKNSIQAGQYIDCYLGELLTKSEADNRERAISNKASYLFSLDFLVDDEDVYVVDGRKFGSVTRFMNHSCNPNCKMFPVSHKHADQRIFGLAFFALTNIPAGTELTFDYHPNWNPIKDGKDIDPDAVKCLCGEKNCRGQLWPSQRKTLQED</sequence>
<evidence type="ECO:0000256" key="3">
    <source>
        <dbReference type="ARBA" id="ARBA00022603"/>
    </source>
</evidence>
<evidence type="ECO:0000259" key="9">
    <source>
        <dbReference type="PROSITE" id="PS50280"/>
    </source>
</evidence>
<name>A0A0J6FGG8_COCPO</name>
<feature type="domain" description="Pre-SET" evidence="10">
    <location>
        <begin position="206"/>
        <end position="278"/>
    </location>
</feature>
<dbReference type="GO" id="GO:0008270">
    <property type="term" value="F:zinc ion binding"/>
    <property type="evidence" value="ECO:0007669"/>
    <property type="project" value="InterPro"/>
</dbReference>
<protein>
    <submittedName>
        <fullName evidence="12">Histone H3 methyltransferase Clr4</fullName>
    </submittedName>
</protein>
<dbReference type="GO" id="GO:0032259">
    <property type="term" value="P:methylation"/>
    <property type="evidence" value="ECO:0007669"/>
    <property type="project" value="UniProtKB-KW"/>
</dbReference>
<dbReference type="GO" id="GO:0005694">
    <property type="term" value="C:chromosome"/>
    <property type="evidence" value="ECO:0007669"/>
    <property type="project" value="UniProtKB-SubCell"/>
</dbReference>
<evidence type="ECO:0000256" key="1">
    <source>
        <dbReference type="ARBA" id="ARBA00004286"/>
    </source>
</evidence>
<dbReference type="AlphaFoldDB" id="A0A0J6FGG8"/>
<evidence type="ECO:0000313" key="12">
    <source>
        <dbReference type="EMBL" id="KMM67989.1"/>
    </source>
</evidence>
<keyword evidence="3 12" id="KW-0489">Methyltransferase</keyword>
<dbReference type="InterPro" id="IPR050973">
    <property type="entry name" value="H3K9_Histone-Lys_N-MTase"/>
</dbReference>
<dbReference type="InterPro" id="IPR046341">
    <property type="entry name" value="SET_dom_sf"/>
</dbReference>
<evidence type="ECO:0000256" key="6">
    <source>
        <dbReference type="ARBA" id="ARBA00022723"/>
    </source>
</evidence>
<dbReference type="PANTHER" id="PTHR46223:SF3">
    <property type="entry name" value="HISTONE-LYSINE N-METHYLTRANSFERASE SET-23"/>
    <property type="match status" value="1"/>
</dbReference>
<dbReference type="SUPFAM" id="SSF82199">
    <property type="entry name" value="SET domain"/>
    <property type="match status" value="1"/>
</dbReference>
<dbReference type="PROSITE" id="PS50280">
    <property type="entry name" value="SET"/>
    <property type="match status" value="1"/>
</dbReference>
<keyword evidence="5" id="KW-0949">S-adenosyl-L-methionine</keyword>
<evidence type="ECO:0000256" key="4">
    <source>
        <dbReference type="ARBA" id="ARBA00022679"/>
    </source>
</evidence>
<keyword evidence="6" id="KW-0479">Metal-binding</keyword>
<dbReference type="GO" id="GO:0005634">
    <property type="term" value="C:nucleus"/>
    <property type="evidence" value="ECO:0007669"/>
    <property type="project" value="InterPro"/>
</dbReference>
<gene>
    <name evidence="12" type="ORF">CPAG_04321</name>
</gene>
<dbReference type="VEuPathDB" id="FungiDB:CPAG_04321"/>
<dbReference type="PROSITE" id="PS50868">
    <property type="entry name" value="POST_SET"/>
    <property type="match status" value="1"/>
</dbReference>
<dbReference type="OrthoDB" id="308383at2759"/>
<evidence type="ECO:0000259" key="10">
    <source>
        <dbReference type="PROSITE" id="PS50867"/>
    </source>
</evidence>
<dbReference type="InterPro" id="IPR003616">
    <property type="entry name" value="Post-SET_dom"/>
</dbReference>
<reference evidence="12 13" key="1">
    <citation type="submission" date="2007-06" db="EMBL/GenBank/DDBJ databases">
        <title>The Genome Sequence of Coccidioides posadasii RMSCC_3488.</title>
        <authorList>
            <consortium name="Coccidioides Genome Resources Consortium"/>
            <consortium name="The Broad Institute Genome Sequencing Platform"/>
            <person name="Henn M.R."/>
            <person name="Sykes S."/>
            <person name="Young S."/>
            <person name="Jaffe D."/>
            <person name="Berlin A."/>
            <person name="Alvarez P."/>
            <person name="Butler J."/>
            <person name="Gnerre S."/>
            <person name="Grabherr M."/>
            <person name="Mauceli E."/>
            <person name="Brockman W."/>
            <person name="Kodira C."/>
            <person name="Alvarado L."/>
            <person name="Zeng Q."/>
            <person name="Crawford M."/>
            <person name="Antoine C."/>
            <person name="Devon K."/>
            <person name="Galgiani J."/>
            <person name="Orsborn K."/>
            <person name="Lewis M.L."/>
            <person name="Nusbaum C."/>
            <person name="Galagan J."/>
            <person name="Birren B."/>
        </authorList>
    </citation>
    <scope>NUCLEOTIDE SEQUENCE [LARGE SCALE GENOMIC DNA]</scope>
    <source>
        <strain evidence="12 13">RMSCC 3488</strain>
    </source>
</reference>
<dbReference type="PROSITE" id="PS50867">
    <property type="entry name" value="PRE_SET"/>
    <property type="match status" value="1"/>
</dbReference>
<dbReference type="GO" id="GO:0042054">
    <property type="term" value="F:histone methyltransferase activity"/>
    <property type="evidence" value="ECO:0007669"/>
    <property type="project" value="InterPro"/>
</dbReference>
<dbReference type="EMBL" id="DS268110">
    <property type="protein sequence ID" value="KMM67989.1"/>
    <property type="molecule type" value="Genomic_DNA"/>
</dbReference>
<reference evidence="13" key="3">
    <citation type="journal article" date="2010" name="Genome Res.">
        <title>Population genomic sequencing of Coccidioides fungi reveals recent hybridization and transposon control.</title>
        <authorList>
            <person name="Neafsey D.E."/>
            <person name="Barker B.M."/>
            <person name="Sharpton T.J."/>
            <person name="Stajich J.E."/>
            <person name="Park D.J."/>
            <person name="Whiston E."/>
            <person name="Hung C.-Y."/>
            <person name="McMahan C."/>
            <person name="White J."/>
            <person name="Sykes S."/>
            <person name="Heiman D."/>
            <person name="Young S."/>
            <person name="Zeng Q."/>
            <person name="Abouelleil A."/>
            <person name="Aftuck L."/>
            <person name="Bessette D."/>
            <person name="Brown A."/>
            <person name="FitzGerald M."/>
            <person name="Lui A."/>
            <person name="Macdonald J.P."/>
            <person name="Priest M."/>
            <person name="Orbach M.J."/>
            <person name="Galgiani J.N."/>
            <person name="Kirkland T.N."/>
            <person name="Cole G.T."/>
            <person name="Birren B.W."/>
            <person name="Henn M.R."/>
            <person name="Taylor J.W."/>
            <person name="Rounsley S.D."/>
        </authorList>
    </citation>
    <scope>NUCLEOTIDE SEQUENCE [LARGE SCALE GENOMIC DNA]</scope>
    <source>
        <strain evidence="13">RMSCC 3488</strain>
    </source>
</reference>
<feature type="domain" description="SET" evidence="9">
    <location>
        <begin position="281"/>
        <end position="405"/>
    </location>
</feature>
<evidence type="ECO:0000256" key="5">
    <source>
        <dbReference type="ARBA" id="ARBA00022691"/>
    </source>
</evidence>
<dbReference type="Gene3D" id="2.170.270.10">
    <property type="entry name" value="SET domain"/>
    <property type="match status" value="1"/>
</dbReference>
<evidence type="ECO:0000313" key="13">
    <source>
        <dbReference type="Proteomes" id="UP000054567"/>
    </source>
</evidence>
<comment type="subcellular location">
    <subcellularLocation>
        <location evidence="1">Chromosome</location>
    </subcellularLocation>
</comment>
<evidence type="ECO:0000256" key="8">
    <source>
        <dbReference type="SAM" id="MobiDB-lite"/>
    </source>
</evidence>
<evidence type="ECO:0000256" key="2">
    <source>
        <dbReference type="ARBA" id="ARBA00022454"/>
    </source>
</evidence>
<organism evidence="12 13">
    <name type="scientific">Coccidioides posadasii RMSCC 3488</name>
    <dbReference type="NCBI Taxonomy" id="454284"/>
    <lineage>
        <taxon>Eukaryota</taxon>
        <taxon>Fungi</taxon>
        <taxon>Dikarya</taxon>
        <taxon>Ascomycota</taxon>
        <taxon>Pezizomycotina</taxon>
        <taxon>Eurotiomycetes</taxon>
        <taxon>Eurotiomycetidae</taxon>
        <taxon>Onygenales</taxon>
        <taxon>Onygenaceae</taxon>
        <taxon>Coccidioides</taxon>
    </lineage>
</organism>